<dbReference type="Proteomes" id="UP000308874">
    <property type="component" value="Segment"/>
</dbReference>
<organism evidence="1 2">
    <name type="scientific">Lactobacillus phage 521B</name>
    <dbReference type="NCBI Taxonomy" id="2510942"/>
    <lineage>
        <taxon>Viruses</taxon>
        <taxon>Duplodnaviria</taxon>
        <taxon>Heunggongvirae</taxon>
        <taxon>Uroviricota</taxon>
        <taxon>Caudoviricetes</taxon>
        <taxon>Herelleviridae</taxon>
        <taxon>Tybeckvirus</taxon>
        <taxon>Tybeckvirus tv521B</taxon>
    </lineage>
</organism>
<gene>
    <name evidence="1" type="ORF">B521_0169</name>
</gene>
<dbReference type="EMBL" id="MK504443">
    <property type="protein sequence ID" value="QBJ03519.1"/>
    <property type="molecule type" value="Genomic_DNA"/>
</dbReference>
<evidence type="ECO:0000313" key="1">
    <source>
        <dbReference type="EMBL" id="QBJ03519.1"/>
    </source>
</evidence>
<keyword evidence="2" id="KW-1185">Reference proteome</keyword>
<proteinExistence type="predicted"/>
<protein>
    <submittedName>
        <fullName evidence="1">Uncharacterized protein</fullName>
    </submittedName>
</protein>
<reference evidence="1 2" key="1">
    <citation type="submission" date="2019-02" db="EMBL/GenBank/DDBJ databases">
        <title>Isolation of virulent Lactobacillus brevis phages.</title>
        <authorList>
            <person name="Feyereisen M."/>
            <person name="Mahony J."/>
            <person name="O'Sullivan T."/>
            <person name="van Sinderen D."/>
        </authorList>
    </citation>
    <scope>NUCLEOTIDE SEQUENCE [LARGE SCALE GENOMIC DNA]</scope>
</reference>
<name>A0A4Y5FEL6_9CAUD</name>
<accession>A0A4Y5FEL6</accession>
<evidence type="ECO:0000313" key="2">
    <source>
        <dbReference type="Proteomes" id="UP000308874"/>
    </source>
</evidence>
<sequence>MTTLKEIVVSKLDFDSFRLRDAYTGEVVDYSLRDELKVNEDNYEQEYLNQPAKYVYWQAVYQNLKSYQESVEREADIVHANAYNESYNFLKQKKGITRPTKDLIDSAIMQDKDYQKELEKVEEAHRAVGIIGSIVKAFEQRKDMLIQFGAEQRANRNNSN</sequence>